<organism evidence="13 14">
    <name type="scientific">Enterobacillus tribolii</name>
    <dbReference type="NCBI Taxonomy" id="1487935"/>
    <lineage>
        <taxon>Bacteria</taxon>
        <taxon>Pseudomonadati</taxon>
        <taxon>Pseudomonadota</taxon>
        <taxon>Gammaproteobacteria</taxon>
        <taxon>Enterobacterales</taxon>
        <taxon>Hafniaceae</taxon>
        <taxon>Enterobacillus</taxon>
    </lineage>
</organism>
<keyword evidence="8" id="KW-0044">Antibiotic</keyword>
<evidence type="ECO:0000256" key="6">
    <source>
        <dbReference type="ARBA" id="ARBA00022692"/>
    </source>
</evidence>
<evidence type="ECO:0000256" key="7">
    <source>
        <dbReference type="ARBA" id="ARBA00022989"/>
    </source>
</evidence>
<evidence type="ECO:0000256" key="4">
    <source>
        <dbReference type="ARBA" id="ARBA00007595"/>
    </source>
</evidence>
<dbReference type="InterPro" id="IPR000293">
    <property type="entry name" value="Channel_colicin_C"/>
</dbReference>
<feature type="transmembrane region" description="Helical" evidence="11">
    <location>
        <begin position="70"/>
        <end position="97"/>
    </location>
</feature>
<evidence type="ECO:0000256" key="11">
    <source>
        <dbReference type="SAM" id="Phobius"/>
    </source>
</evidence>
<protein>
    <submittedName>
        <fullName evidence="13">Colicin pore forming domain-containing protein</fullName>
    </submittedName>
</protein>
<gene>
    <name evidence="13" type="ORF">C8D90_10216</name>
</gene>
<evidence type="ECO:0000313" key="14">
    <source>
        <dbReference type="Proteomes" id="UP000254848"/>
    </source>
</evidence>
<comment type="subcellular location">
    <subcellularLocation>
        <location evidence="3">Membrane</location>
    </subcellularLocation>
</comment>
<sequence>MHRSCLYFIQLVVWREVVISVIYEAFGLVGTAIDINDMRVAVTKGVRTGDWNDAFRTAERLATSGLASAAVAFAALTATLMGIVGYALIMAFTSALIDDALMDRINKFVMSL</sequence>
<dbReference type="RefSeq" id="WP_115457296.1">
    <property type="nucleotide sequence ID" value="NZ_QRAP01000002.1"/>
</dbReference>
<reference evidence="13 14" key="1">
    <citation type="submission" date="2018-07" db="EMBL/GenBank/DDBJ databases">
        <title>Genomic Encyclopedia of Type Strains, Phase IV (KMG-IV): sequencing the most valuable type-strain genomes for metagenomic binning, comparative biology and taxonomic classification.</title>
        <authorList>
            <person name="Goeker M."/>
        </authorList>
    </citation>
    <scope>NUCLEOTIDE SEQUENCE [LARGE SCALE GENOMIC DNA]</scope>
    <source>
        <strain evidence="13 14">DSM 103736</strain>
    </source>
</reference>
<dbReference type="GO" id="GO:0050829">
    <property type="term" value="P:defense response to Gram-negative bacterium"/>
    <property type="evidence" value="ECO:0007669"/>
    <property type="project" value="InterPro"/>
</dbReference>
<evidence type="ECO:0000256" key="10">
    <source>
        <dbReference type="ARBA" id="ARBA00023136"/>
    </source>
</evidence>
<keyword evidence="9" id="KW-0078">Bacteriocin</keyword>
<name>A0A370R0V1_9GAMM</name>
<dbReference type="Gene3D" id="1.10.490.30">
    <property type="entry name" value="Colicin"/>
    <property type="match status" value="1"/>
</dbReference>
<evidence type="ECO:0000256" key="1">
    <source>
        <dbReference type="ARBA" id="ARBA00002178"/>
    </source>
</evidence>
<evidence type="ECO:0000259" key="12">
    <source>
        <dbReference type="Pfam" id="PF01024"/>
    </source>
</evidence>
<dbReference type="InterPro" id="IPR038283">
    <property type="entry name" value="Channel_colicin_C_sf"/>
</dbReference>
<dbReference type="OrthoDB" id="6899172at2"/>
<keyword evidence="7 11" id="KW-1133">Transmembrane helix</keyword>
<feature type="transmembrane region" description="Helical" evidence="11">
    <location>
        <begin position="12"/>
        <end position="33"/>
    </location>
</feature>
<evidence type="ECO:0000256" key="9">
    <source>
        <dbReference type="ARBA" id="ARBA00023048"/>
    </source>
</evidence>
<evidence type="ECO:0000256" key="2">
    <source>
        <dbReference type="ARBA" id="ARBA00003197"/>
    </source>
</evidence>
<dbReference type="GO" id="GO:0016020">
    <property type="term" value="C:membrane"/>
    <property type="evidence" value="ECO:0007669"/>
    <property type="project" value="UniProtKB-SubCell"/>
</dbReference>
<comment type="caution">
    <text evidence="13">The sequence shown here is derived from an EMBL/GenBank/DDBJ whole genome shotgun (WGS) entry which is preliminary data.</text>
</comment>
<evidence type="ECO:0000313" key="13">
    <source>
        <dbReference type="EMBL" id="RDK95545.1"/>
    </source>
</evidence>
<dbReference type="Proteomes" id="UP000254848">
    <property type="component" value="Unassembled WGS sequence"/>
</dbReference>
<feature type="domain" description="Channel forming colicins" evidence="12">
    <location>
        <begin position="24"/>
        <end position="107"/>
    </location>
</feature>
<dbReference type="EMBL" id="QRAP01000002">
    <property type="protein sequence ID" value="RDK95545.1"/>
    <property type="molecule type" value="Genomic_DNA"/>
</dbReference>
<keyword evidence="5" id="KW-0929">Antimicrobial</keyword>
<dbReference type="AlphaFoldDB" id="A0A370R0V1"/>
<comment type="similarity">
    <text evidence="4">Belongs to the channel forming colicin family.</text>
</comment>
<dbReference type="SUPFAM" id="SSF56837">
    <property type="entry name" value="Colicin"/>
    <property type="match status" value="1"/>
</dbReference>
<comment type="function">
    <text evidence="1">This colicin is a channel-forming colicin. This class of transmembrane toxins depolarize the cytoplasmic membrane, leading to dissipation of cellular energy.</text>
</comment>
<proteinExistence type="inferred from homology"/>
<keyword evidence="6 11" id="KW-0812">Transmembrane</keyword>
<comment type="function">
    <text evidence="2">Colicins are polypeptide toxins produced by and active against E.coli and closely related bacteria.</text>
</comment>
<accession>A0A370R0V1</accession>
<dbReference type="Pfam" id="PF01024">
    <property type="entry name" value="Colicin"/>
    <property type="match status" value="1"/>
</dbReference>
<keyword evidence="10 11" id="KW-0472">Membrane</keyword>
<dbReference type="GO" id="GO:0031640">
    <property type="term" value="P:killing of cells of another organism"/>
    <property type="evidence" value="ECO:0007669"/>
    <property type="project" value="UniProtKB-KW"/>
</dbReference>
<evidence type="ECO:0000256" key="3">
    <source>
        <dbReference type="ARBA" id="ARBA00004370"/>
    </source>
</evidence>
<keyword evidence="14" id="KW-1185">Reference proteome</keyword>
<evidence type="ECO:0000256" key="5">
    <source>
        <dbReference type="ARBA" id="ARBA00022529"/>
    </source>
</evidence>
<evidence type="ECO:0000256" key="8">
    <source>
        <dbReference type="ARBA" id="ARBA00023022"/>
    </source>
</evidence>
<dbReference type="GO" id="GO:0140911">
    <property type="term" value="F:pore-forming activity"/>
    <property type="evidence" value="ECO:0007669"/>
    <property type="project" value="InterPro"/>
</dbReference>